<dbReference type="Pfam" id="PF00072">
    <property type="entry name" value="Response_reg"/>
    <property type="match status" value="1"/>
</dbReference>
<dbReference type="Pfam" id="PF01627">
    <property type="entry name" value="Hpt"/>
    <property type="match status" value="1"/>
</dbReference>
<comment type="catalytic activity">
    <reaction evidence="1">
        <text>ATP + protein L-histidine = ADP + protein N-phospho-L-histidine.</text>
        <dbReference type="EC" id="2.7.13.3"/>
    </reaction>
</comment>
<dbReference type="PROSITE" id="PS50110">
    <property type="entry name" value="RESPONSE_REGULATORY"/>
    <property type="match status" value="1"/>
</dbReference>
<evidence type="ECO:0000256" key="2">
    <source>
        <dbReference type="ARBA" id="ARBA00004429"/>
    </source>
</evidence>
<feature type="domain" description="PAS" evidence="19">
    <location>
        <begin position="351"/>
        <end position="395"/>
    </location>
</feature>
<sequence length="984" mass="108567">MFDSKTLKGKNLRLDIGAALVTALIVVGALSYVFNALQNRFLQVNVADAGNVHVFIESELANAQEQLVLFASMTDPARRQHSLRQVGTFSDLYELDQSGRVISLYKSAPQSRVFEGYTFSAGPVWDQLLRDSNVASVSSIVQGYEDGLPSVYVAYKTRDQIILGRINLAYIRNFIDQYSKITGNVLLMTTDKGVVMISGGPDVTIPRIDIETLTNSNQTAPRIEIENRGWISVVSRSDQLGARLVVLVSTQLLDEQRNALLIALAAILAGLVMVILIKGRKLRQDVLVPIGALVTRIRSMESGKPVSEPHNDLSGQPLEFTEINRHFESMANAIAQREHALESAATELKAQETELRLILEHVPIPLIVFDTVRPKRVTFINATFTELFGYTADEVQNLERLFNFSCQDEQTAAHVSELVAQMVQSHHETDTPSNPIEVSIACRSGVKHDVIIAAISLNSSAIATFVDVTPLRTSQRELLKAKLQAEEQERQKAQFLAMMSHEIRTPLTSILGITELLQAEALSPRQRDLVQRLSDVDNLLMRIVNDVLDHAKIEAGELSLASTRFNLAEVISRCERMFGKLAADKGIGLFTRVSPDCPTWLMGDEFRIEQVLANLVGNAVKFTDRGEVTVSVTCISGRDPLKGIRVEVKDTGVGIPKDLEALVFKPFKQTDSAAARRFGGTGLGLSISKQIIEAMGGSIEFKSLPNIGSTFWFELALPSAEPSTTDTKNTNESFTPGAQRLTNTHLLVVEDSQAIQFLINEMLSPLGIHVTPALDGQQAIERMQHADNEFDAILMDIQMPNMNGIECTQAIRANPGWRTIPIIAMTADLVGTQQKEIMNAGANALLHKPLQKDSLVKCLTAHIETVPWRVFPEIDGIDLEHAMQTMNHNPELFRRLLPIFISENRHVAQQTREDLANGLHEQAAQRLHSLRGSASQVGALKIRDLVEQIETLILQQTTAPPTLTDALDTELGKMQASINEKLGV</sequence>
<dbReference type="InterPro" id="IPR036890">
    <property type="entry name" value="HATPase_C_sf"/>
</dbReference>
<dbReference type="Proteomes" id="UP000831607">
    <property type="component" value="Chromosome"/>
</dbReference>
<feature type="transmembrane region" description="Helical" evidence="16">
    <location>
        <begin position="12"/>
        <end position="34"/>
    </location>
</feature>
<feature type="transmembrane region" description="Helical" evidence="16">
    <location>
        <begin position="259"/>
        <end position="277"/>
    </location>
</feature>
<keyword evidence="9" id="KW-0418">Kinase</keyword>
<dbReference type="PROSITE" id="PS50112">
    <property type="entry name" value="PAS"/>
    <property type="match status" value="1"/>
</dbReference>
<protein>
    <recommendedName>
        <fullName evidence="3">histidine kinase</fullName>
        <ecNumber evidence="3">2.7.13.3</ecNumber>
    </recommendedName>
</protein>
<dbReference type="InterPro" id="IPR003661">
    <property type="entry name" value="HisK_dim/P_dom"/>
</dbReference>
<evidence type="ECO:0000256" key="16">
    <source>
        <dbReference type="SAM" id="Phobius"/>
    </source>
</evidence>
<dbReference type="SUPFAM" id="SSF52172">
    <property type="entry name" value="CheY-like"/>
    <property type="match status" value="1"/>
</dbReference>
<feature type="modified residue" description="Phosphohistidine" evidence="14">
    <location>
        <position position="928"/>
    </location>
</feature>
<feature type="domain" description="Histidine kinase" evidence="17">
    <location>
        <begin position="498"/>
        <end position="719"/>
    </location>
</feature>
<evidence type="ECO:0000256" key="10">
    <source>
        <dbReference type="ARBA" id="ARBA00022840"/>
    </source>
</evidence>
<dbReference type="SUPFAM" id="SSF55785">
    <property type="entry name" value="PYP-like sensor domain (PAS domain)"/>
    <property type="match status" value="1"/>
</dbReference>
<accession>A0ABY4AG10</accession>
<dbReference type="PANTHER" id="PTHR43047">
    <property type="entry name" value="TWO-COMPONENT HISTIDINE PROTEIN KINASE"/>
    <property type="match status" value="1"/>
</dbReference>
<proteinExistence type="predicted"/>
<dbReference type="InterPro" id="IPR004358">
    <property type="entry name" value="Sig_transdc_His_kin-like_C"/>
</dbReference>
<dbReference type="RefSeq" id="WP_243477351.1">
    <property type="nucleotide sequence ID" value="NZ_CP063982.1"/>
</dbReference>
<dbReference type="CDD" id="cd16922">
    <property type="entry name" value="HATPase_EvgS-ArcB-TorS-like"/>
    <property type="match status" value="1"/>
</dbReference>
<feature type="domain" description="Response regulatory" evidence="18">
    <location>
        <begin position="745"/>
        <end position="863"/>
    </location>
</feature>
<keyword evidence="5" id="KW-0997">Cell inner membrane</keyword>
<evidence type="ECO:0000256" key="13">
    <source>
        <dbReference type="ARBA" id="ARBA00023136"/>
    </source>
</evidence>
<name>A0ABY4AG10_9BURK</name>
<evidence type="ECO:0000256" key="14">
    <source>
        <dbReference type="PROSITE-ProRule" id="PRU00110"/>
    </source>
</evidence>
<evidence type="ECO:0000256" key="4">
    <source>
        <dbReference type="ARBA" id="ARBA00022475"/>
    </source>
</evidence>
<evidence type="ECO:0000256" key="6">
    <source>
        <dbReference type="ARBA" id="ARBA00022553"/>
    </source>
</evidence>
<evidence type="ECO:0000256" key="12">
    <source>
        <dbReference type="ARBA" id="ARBA00023012"/>
    </source>
</evidence>
<keyword evidence="10" id="KW-0547">Nucleotide-binding</keyword>
<comment type="subcellular location">
    <subcellularLocation>
        <location evidence="2">Cell inner membrane</location>
        <topology evidence="2">Multi-pass membrane protein</topology>
    </subcellularLocation>
</comment>
<dbReference type="Pfam" id="PF02518">
    <property type="entry name" value="HATPase_c"/>
    <property type="match status" value="1"/>
</dbReference>
<reference evidence="21 22" key="1">
    <citation type="submission" date="2020-11" db="EMBL/GenBank/DDBJ databases">
        <title>Algicoccus daihaiensis sp.nov., isolated from Daihai Lake in Inner Mongolia.</title>
        <authorList>
            <person name="Kai J."/>
        </authorList>
    </citation>
    <scope>NUCLEOTIDE SEQUENCE [LARGE SCALE GENOMIC DNA]</scope>
    <source>
        <strain evidence="22">f23</strain>
    </source>
</reference>
<dbReference type="SMART" id="SM00388">
    <property type="entry name" value="HisKA"/>
    <property type="match status" value="1"/>
</dbReference>
<evidence type="ECO:0000256" key="3">
    <source>
        <dbReference type="ARBA" id="ARBA00012438"/>
    </source>
</evidence>
<dbReference type="SUPFAM" id="SSF55874">
    <property type="entry name" value="ATPase domain of HSP90 chaperone/DNA topoisomerase II/histidine kinase"/>
    <property type="match status" value="1"/>
</dbReference>
<keyword evidence="22" id="KW-1185">Reference proteome</keyword>
<dbReference type="InterPro" id="IPR036641">
    <property type="entry name" value="HPT_dom_sf"/>
</dbReference>
<keyword evidence="4" id="KW-1003">Cell membrane</keyword>
<keyword evidence="8 16" id="KW-0812">Transmembrane</keyword>
<dbReference type="InterPro" id="IPR000014">
    <property type="entry name" value="PAS"/>
</dbReference>
<dbReference type="Pfam" id="PF00512">
    <property type="entry name" value="HisKA"/>
    <property type="match status" value="1"/>
</dbReference>
<dbReference type="InterPro" id="IPR036097">
    <property type="entry name" value="HisK_dim/P_sf"/>
</dbReference>
<evidence type="ECO:0000256" key="7">
    <source>
        <dbReference type="ARBA" id="ARBA00022679"/>
    </source>
</evidence>
<dbReference type="InterPro" id="IPR003594">
    <property type="entry name" value="HATPase_dom"/>
</dbReference>
<dbReference type="SMART" id="SM00387">
    <property type="entry name" value="HATPase_c"/>
    <property type="match status" value="1"/>
</dbReference>
<keyword evidence="11 16" id="KW-1133">Transmembrane helix</keyword>
<evidence type="ECO:0000313" key="22">
    <source>
        <dbReference type="Proteomes" id="UP000831607"/>
    </source>
</evidence>
<organism evidence="21 22">
    <name type="scientific">Orrella daihaiensis</name>
    <dbReference type="NCBI Taxonomy" id="2782176"/>
    <lineage>
        <taxon>Bacteria</taxon>
        <taxon>Pseudomonadati</taxon>
        <taxon>Pseudomonadota</taxon>
        <taxon>Betaproteobacteria</taxon>
        <taxon>Burkholderiales</taxon>
        <taxon>Alcaligenaceae</taxon>
        <taxon>Orrella</taxon>
    </lineage>
</organism>
<keyword evidence="7" id="KW-0808">Transferase</keyword>
<dbReference type="InterPro" id="IPR011006">
    <property type="entry name" value="CheY-like_superfamily"/>
</dbReference>
<evidence type="ECO:0000313" key="21">
    <source>
        <dbReference type="EMBL" id="UOD49232.1"/>
    </source>
</evidence>
<dbReference type="InterPro" id="IPR035965">
    <property type="entry name" value="PAS-like_dom_sf"/>
</dbReference>
<keyword evidence="6 15" id="KW-0597">Phosphoprotein</keyword>
<feature type="domain" description="HPt" evidence="20">
    <location>
        <begin position="889"/>
        <end position="981"/>
    </location>
</feature>
<keyword evidence="12" id="KW-0902">Two-component regulatory system</keyword>
<evidence type="ECO:0000259" key="20">
    <source>
        <dbReference type="PROSITE" id="PS50894"/>
    </source>
</evidence>
<dbReference type="Gene3D" id="3.30.565.10">
    <property type="entry name" value="Histidine kinase-like ATPase, C-terminal domain"/>
    <property type="match status" value="1"/>
</dbReference>
<evidence type="ECO:0000256" key="15">
    <source>
        <dbReference type="PROSITE-ProRule" id="PRU00169"/>
    </source>
</evidence>
<evidence type="ECO:0000259" key="17">
    <source>
        <dbReference type="PROSITE" id="PS50109"/>
    </source>
</evidence>
<dbReference type="CDD" id="cd17546">
    <property type="entry name" value="REC_hyHK_CKI1_RcsC-like"/>
    <property type="match status" value="1"/>
</dbReference>
<keyword evidence="13 16" id="KW-0472">Membrane</keyword>
<dbReference type="EC" id="2.7.13.3" evidence="3"/>
<dbReference type="NCBIfam" id="TIGR00229">
    <property type="entry name" value="sensory_box"/>
    <property type="match status" value="1"/>
</dbReference>
<dbReference type="SUPFAM" id="SSF47226">
    <property type="entry name" value="Histidine-containing phosphotransfer domain, HPT domain"/>
    <property type="match status" value="1"/>
</dbReference>
<feature type="modified residue" description="4-aspartylphosphate" evidence="15">
    <location>
        <position position="796"/>
    </location>
</feature>
<keyword evidence="10" id="KW-0067">ATP-binding</keyword>
<evidence type="ECO:0000256" key="9">
    <source>
        <dbReference type="ARBA" id="ARBA00022777"/>
    </source>
</evidence>
<dbReference type="PROSITE" id="PS50894">
    <property type="entry name" value="HPT"/>
    <property type="match status" value="1"/>
</dbReference>
<dbReference type="InterPro" id="IPR005467">
    <property type="entry name" value="His_kinase_dom"/>
</dbReference>
<dbReference type="CDD" id="cd00082">
    <property type="entry name" value="HisKA"/>
    <property type="match status" value="1"/>
</dbReference>
<evidence type="ECO:0000256" key="1">
    <source>
        <dbReference type="ARBA" id="ARBA00000085"/>
    </source>
</evidence>
<dbReference type="InterPro" id="IPR008207">
    <property type="entry name" value="Sig_transdc_His_kin_Hpt_dom"/>
</dbReference>
<evidence type="ECO:0000256" key="5">
    <source>
        <dbReference type="ARBA" id="ARBA00022519"/>
    </source>
</evidence>
<dbReference type="Gene3D" id="1.20.120.160">
    <property type="entry name" value="HPT domain"/>
    <property type="match status" value="1"/>
</dbReference>
<gene>
    <name evidence="21" type="ORF">DHf2319_06895</name>
</gene>
<evidence type="ECO:0000256" key="8">
    <source>
        <dbReference type="ARBA" id="ARBA00022692"/>
    </source>
</evidence>
<evidence type="ECO:0000259" key="19">
    <source>
        <dbReference type="PROSITE" id="PS50112"/>
    </source>
</evidence>
<dbReference type="Gene3D" id="1.10.287.130">
    <property type="match status" value="1"/>
</dbReference>
<dbReference type="SUPFAM" id="SSF47384">
    <property type="entry name" value="Homodimeric domain of signal transducing histidine kinase"/>
    <property type="match status" value="1"/>
</dbReference>
<dbReference type="SMART" id="SM00091">
    <property type="entry name" value="PAS"/>
    <property type="match status" value="1"/>
</dbReference>
<dbReference type="Gene3D" id="3.40.50.2300">
    <property type="match status" value="1"/>
</dbReference>
<dbReference type="EMBL" id="CP063982">
    <property type="protein sequence ID" value="UOD49232.1"/>
    <property type="molecule type" value="Genomic_DNA"/>
</dbReference>
<dbReference type="Gene3D" id="3.30.450.20">
    <property type="entry name" value="PAS domain"/>
    <property type="match status" value="1"/>
</dbReference>
<dbReference type="Pfam" id="PF13188">
    <property type="entry name" value="PAS_8"/>
    <property type="match status" value="1"/>
</dbReference>
<dbReference type="PRINTS" id="PR00344">
    <property type="entry name" value="BCTRLSENSOR"/>
</dbReference>
<dbReference type="InterPro" id="IPR001789">
    <property type="entry name" value="Sig_transdc_resp-reg_receiver"/>
</dbReference>
<evidence type="ECO:0000259" key="18">
    <source>
        <dbReference type="PROSITE" id="PS50110"/>
    </source>
</evidence>
<dbReference type="SMART" id="SM00448">
    <property type="entry name" value="REC"/>
    <property type="match status" value="1"/>
</dbReference>
<dbReference type="PROSITE" id="PS50109">
    <property type="entry name" value="HIS_KIN"/>
    <property type="match status" value="1"/>
</dbReference>
<evidence type="ECO:0000256" key="11">
    <source>
        <dbReference type="ARBA" id="ARBA00022989"/>
    </source>
</evidence>